<gene>
    <name evidence="3" type="primary">LOC101716546</name>
</gene>
<feature type="region of interest" description="Disordered" evidence="1">
    <location>
        <begin position="1"/>
        <end position="163"/>
    </location>
</feature>
<organism evidence="2 3">
    <name type="scientific">Heterocephalus glaber</name>
    <name type="common">Naked mole rat</name>
    <dbReference type="NCBI Taxonomy" id="10181"/>
    <lineage>
        <taxon>Eukaryota</taxon>
        <taxon>Metazoa</taxon>
        <taxon>Chordata</taxon>
        <taxon>Craniata</taxon>
        <taxon>Vertebrata</taxon>
        <taxon>Euteleostomi</taxon>
        <taxon>Mammalia</taxon>
        <taxon>Eutheria</taxon>
        <taxon>Euarchontoglires</taxon>
        <taxon>Glires</taxon>
        <taxon>Rodentia</taxon>
        <taxon>Hystricomorpha</taxon>
        <taxon>Bathyergidae</taxon>
        <taxon>Heterocephalus</taxon>
    </lineage>
</organism>
<protein>
    <submittedName>
        <fullName evidence="3">Spidroin-2</fullName>
    </submittedName>
</protein>
<proteinExistence type="predicted"/>
<evidence type="ECO:0000256" key="1">
    <source>
        <dbReference type="SAM" id="MobiDB-lite"/>
    </source>
</evidence>
<dbReference type="Proteomes" id="UP000694906">
    <property type="component" value="Unplaced"/>
</dbReference>
<evidence type="ECO:0000313" key="2">
    <source>
        <dbReference type="Proteomes" id="UP000694906"/>
    </source>
</evidence>
<reference evidence="3" key="1">
    <citation type="submission" date="2025-08" db="UniProtKB">
        <authorList>
            <consortium name="RefSeq"/>
        </authorList>
    </citation>
    <scope>IDENTIFICATION</scope>
</reference>
<dbReference type="GeneID" id="101716546"/>
<keyword evidence="2" id="KW-1185">Reference proteome</keyword>
<feature type="compositionally biased region" description="Basic and acidic residues" evidence="1">
    <location>
        <begin position="49"/>
        <end position="60"/>
    </location>
</feature>
<dbReference type="AlphaFoldDB" id="A0AAX6SGZ4"/>
<accession>A0AAX6SGZ4</accession>
<dbReference type="RefSeq" id="XP_021108405.1">
    <property type="nucleotide sequence ID" value="XM_021252746.1"/>
</dbReference>
<name>A0AAX6SGZ4_HETGA</name>
<sequence>MLSLPPRRRDSSAARGGGGAGGRGRGRAGAAPEPRGQTRPGRASPGARGCERAMRARRGEYACPRFPLPSPPVQRSDRAAGGGPTPGRNLCEASSGSGGRGVATPRARAPVSAQCARESERGAERAGCASPGGCRPRPPAAQALPLFSPPPRSIPARPAGKPDRFTAATAAGGSAAAAPGALSSCRVSGTESRAGAGPGICRFLQGSRARQGLLAVLRICVQPNWAVWDRASPFSGHWN</sequence>
<evidence type="ECO:0000313" key="3">
    <source>
        <dbReference type="RefSeq" id="XP_021108405.1"/>
    </source>
</evidence>